<evidence type="ECO:0000313" key="1">
    <source>
        <dbReference type="EMBL" id="PWJ11768.1"/>
    </source>
</evidence>
<dbReference type="EMBL" id="UETC01000018">
    <property type="protein sequence ID" value="SSA51284.1"/>
    <property type="molecule type" value="Genomic_DNA"/>
</dbReference>
<name>A0A2Y9B443_9RHOB</name>
<dbReference type="AlphaFoldDB" id="A0A2Y9B443"/>
<organism evidence="2 4">
    <name type="scientific">Jannaschia seohaensis</name>
    <dbReference type="NCBI Taxonomy" id="475081"/>
    <lineage>
        <taxon>Bacteria</taxon>
        <taxon>Pseudomonadati</taxon>
        <taxon>Pseudomonadota</taxon>
        <taxon>Alphaproteobacteria</taxon>
        <taxon>Rhodobacterales</taxon>
        <taxon>Roseobacteraceae</taxon>
        <taxon>Jannaschia</taxon>
    </lineage>
</organism>
<dbReference type="InterPro" id="IPR032609">
    <property type="entry name" value="DUF4893"/>
</dbReference>
<sequence>MLQALSGGAPADIASLVRALSGPALEGDLTGDWKCRVMKLGGLTPLTVYTFFRCRVTETADGNLLLEKLSGSQLTRGRIVPSEGSLVYLGVGYIAGAEPITYEAYHAGDIPASAGQVTSDVGFVELISDRRARVLFPAPMLESDFDVLELTR</sequence>
<evidence type="ECO:0000313" key="3">
    <source>
        <dbReference type="Proteomes" id="UP000245839"/>
    </source>
</evidence>
<proteinExistence type="predicted"/>
<accession>A0A2Y9B443</accession>
<keyword evidence="3" id="KW-1185">Reference proteome</keyword>
<dbReference type="EMBL" id="QGDJ01000018">
    <property type="protein sequence ID" value="PWJ11768.1"/>
    <property type="molecule type" value="Genomic_DNA"/>
</dbReference>
<dbReference type="Proteomes" id="UP000251571">
    <property type="component" value="Unassembled WGS sequence"/>
</dbReference>
<evidence type="ECO:0000313" key="4">
    <source>
        <dbReference type="Proteomes" id="UP000251571"/>
    </source>
</evidence>
<gene>
    <name evidence="1" type="ORF">BCF38_11835</name>
    <name evidence="2" type="ORF">SAMN05421539_11835</name>
</gene>
<dbReference type="Pfam" id="PF16233">
    <property type="entry name" value="DUF4893"/>
    <property type="match status" value="1"/>
</dbReference>
<reference evidence="2 4" key="1">
    <citation type="submission" date="2016-10" db="EMBL/GenBank/DDBJ databases">
        <authorList>
            <person name="Cai Z."/>
        </authorList>
    </citation>
    <scope>NUCLEOTIDE SEQUENCE [LARGE SCALE GENOMIC DNA]</scope>
    <source>
        <strain evidence="2 4">DSM 25227</strain>
    </source>
</reference>
<dbReference type="Proteomes" id="UP000245839">
    <property type="component" value="Unassembled WGS sequence"/>
</dbReference>
<evidence type="ECO:0000313" key="2">
    <source>
        <dbReference type="EMBL" id="SSA51284.1"/>
    </source>
</evidence>
<reference evidence="1 3" key="2">
    <citation type="submission" date="2018-03" db="EMBL/GenBank/DDBJ databases">
        <title>Genomic Encyclopedia of Archaeal and Bacterial Type Strains, Phase II (KMG-II): from individual species to whole genera.</title>
        <authorList>
            <person name="Goeker M."/>
        </authorList>
    </citation>
    <scope>NUCLEOTIDE SEQUENCE [LARGE SCALE GENOMIC DNA]</scope>
    <source>
        <strain evidence="1 3">DSM 25227</strain>
    </source>
</reference>
<protein>
    <submittedName>
        <fullName evidence="1">Uncharacterized protein DUF4893</fullName>
    </submittedName>
</protein>